<dbReference type="AlphaFoldDB" id="A0A154PH94"/>
<accession>A0A154PH94</accession>
<reference evidence="1 2" key="1">
    <citation type="submission" date="2015-07" db="EMBL/GenBank/DDBJ databases">
        <title>The genome of Dufourea novaeangliae.</title>
        <authorList>
            <person name="Pan H."/>
            <person name="Kapheim K."/>
        </authorList>
    </citation>
    <scope>NUCLEOTIDE SEQUENCE [LARGE SCALE GENOMIC DNA]</scope>
    <source>
        <strain evidence="1">0120121106</strain>
        <tissue evidence="1">Whole body</tissue>
    </source>
</reference>
<keyword evidence="2" id="KW-1185">Reference proteome</keyword>
<gene>
    <name evidence="1" type="ORF">WN55_02322</name>
</gene>
<dbReference type="OrthoDB" id="443524at2759"/>
<name>A0A154PH94_DUFNO</name>
<dbReference type="Proteomes" id="UP000076502">
    <property type="component" value="Unassembled WGS sequence"/>
</dbReference>
<sequence length="436" mass="50036">MCTLIQQNARNLETFDIIYALKVLFSMNVPSDTAVVQTLLQLTRVLINTLTISQILYLYHTLKVHNETPLAKALLYALHKVSHMQIHVELNRDDIYRTISVLKFACNTNNIQAIRHTLNILSRNQESLNLNDSISVLYALFLIPELTNSYRRLLDQVMNEIMNNHSMLKFNAISFLLAIITMKISEKGLKEFYNKQLINLLCQDCIDKNVNVSDGIKILKRLNKIGFSNIPLLDFLTEKCTEDSNILKTCSHQTIFHFIRALGIANYKPQHWFTVQSIIVNSFLNQNLPIGYVAKVTFYLLSLGCYDEQLLENIFTLYYCNHSHVKDVRTLNNILQLHQCVKSLYPCYDGITLSKNIIDALLSQTDRKIVSFSLADHLEEILGGNRYVKSNLRSKLGHHVEAIVVIQPDGSPMAINDYQDDITYIEDLVSPPDFHK</sequence>
<proteinExistence type="predicted"/>
<organism evidence="1 2">
    <name type="scientific">Dufourea novaeangliae</name>
    <name type="common">Sweat bee</name>
    <dbReference type="NCBI Taxonomy" id="178035"/>
    <lineage>
        <taxon>Eukaryota</taxon>
        <taxon>Metazoa</taxon>
        <taxon>Ecdysozoa</taxon>
        <taxon>Arthropoda</taxon>
        <taxon>Hexapoda</taxon>
        <taxon>Insecta</taxon>
        <taxon>Pterygota</taxon>
        <taxon>Neoptera</taxon>
        <taxon>Endopterygota</taxon>
        <taxon>Hymenoptera</taxon>
        <taxon>Apocrita</taxon>
        <taxon>Aculeata</taxon>
        <taxon>Apoidea</taxon>
        <taxon>Anthophila</taxon>
        <taxon>Halictidae</taxon>
        <taxon>Rophitinae</taxon>
        <taxon>Dufourea</taxon>
    </lineage>
</organism>
<dbReference type="STRING" id="178035.A0A154PH94"/>
<protein>
    <submittedName>
        <fullName evidence="1">Uncharacterized protein</fullName>
    </submittedName>
</protein>
<evidence type="ECO:0000313" key="2">
    <source>
        <dbReference type="Proteomes" id="UP000076502"/>
    </source>
</evidence>
<dbReference type="EMBL" id="KQ434905">
    <property type="protein sequence ID" value="KZC11231.1"/>
    <property type="molecule type" value="Genomic_DNA"/>
</dbReference>
<evidence type="ECO:0000313" key="1">
    <source>
        <dbReference type="EMBL" id="KZC11231.1"/>
    </source>
</evidence>